<evidence type="ECO:0000313" key="2">
    <source>
        <dbReference type="EMBL" id="MBF5054230.1"/>
    </source>
</evidence>
<name>A0ABS0AJA8_9GAMM</name>
<sequence>MLLKYLNELDQAVRELDQHPAPESLAHCAECVRVLEEYLDSQMEPVARRGREIMAEMVPASLYARLVGAGPARERPAKPAGRIPEVSLSA</sequence>
<keyword evidence="3" id="KW-1185">Reference proteome</keyword>
<dbReference type="GeneID" id="99767493"/>
<proteinExistence type="predicted"/>
<feature type="region of interest" description="Disordered" evidence="1">
    <location>
        <begin position="70"/>
        <end position="90"/>
    </location>
</feature>
<dbReference type="Proteomes" id="UP000644441">
    <property type="component" value="Unassembled WGS sequence"/>
</dbReference>
<evidence type="ECO:0000256" key="1">
    <source>
        <dbReference type="SAM" id="MobiDB-lite"/>
    </source>
</evidence>
<accession>A0ABS0AJA8</accession>
<reference evidence="2 3" key="1">
    <citation type="submission" date="2012-09" db="EMBL/GenBank/DDBJ databases">
        <title>Genome Sequence of alkane-degrading Bacterium Alcanivorax venustensis ISO4.</title>
        <authorList>
            <person name="Lai Q."/>
            <person name="Shao Z."/>
        </authorList>
    </citation>
    <scope>NUCLEOTIDE SEQUENCE [LARGE SCALE GENOMIC DNA]</scope>
    <source>
        <strain evidence="2 3">ISO4</strain>
    </source>
</reference>
<dbReference type="RefSeq" id="WP_185956878.1">
    <property type="nucleotide sequence ID" value="NZ_ARXR01000034.1"/>
</dbReference>
<evidence type="ECO:0000313" key="3">
    <source>
        <dbReference type="Proteomes" id="UP000644441"/>
    </source>
</evidence>
<gene>
    <name evidence="2" type="ORF">ISO4_02832</name>
</gene>
<comment type="caution">
    <text evidence="2">The sequence shown here is derived from an EMBL/GenBank/DDBJ whole genome shotgun (WGS) entry which is preliminary data.</text>
</comment>
<protein>
    <submittedName>
        <fullName evidence="2">Uncharacterized protein</fullName>
    </submittedName>
</protein>
<organism evidence="2 3">
    <name type="scientific">Alloalcanivorax venustensis ISO4</name>
    <dbReference type="NCBI Taxonomy" id="1177184"/>
    <lineage>
        <taxon>Bacteria</taxon>
        <taxon>Pseudomonadati</taxon>
        <taxon>Pseudomonadota</taxon>
        <taxon>Gammaproteobacteria</taxon>
        <taxon>Oceanospirillales</taxon>
        <taxon>Alcanivoracaceae</taxon>
        <taxon>Alloalcanivorax</taxon>
    </lineage>
</organism>
<dbReference type="EMBL" id="ARXR01000034">
    <property type="protein sequence ID" value="MBF5054230.1"/>
    <property type="molecule type" value="Genomic_DNA"/>
</dbReference>